<evidence type="ECO:0000313" key="2">
    <source>
        <dbReference type="EMBL" id="TSJ42723.1"/>
    </source>
</evidence>
<feature type="domain" description="YdhG-like" evidence="1">
    <location>
        <begin position="17"/>
        <end position="98"/>
    </location>
</feature>
<protein>
    <submittedName>
        <fullName evidence="2">DUF1801 domain-containing protein</fullName>
    </submittedName>
</protein>
<sequence length="116" mass="13645">MIKTLESYYLSKPEPYQSCLLALRDIILSVNPLIVYERKFQIPFFTYKDKKLAYLWLDKKKLKLGFCLDKSLQEVTPGIKPKDQYESMLIDPNEDIPIEIVLNKLNTYIKLINNGQ</sequence>
<accession>A0A556MS33</accession>
<organism evidence="2 3">
    <name type="scientific">Mucilaginibacter corticis</name>
    <dbReference type="NCBI Taxonomy" id="2597670"/>
    <lineage>
        <taxon>Bacteria</taxon>
        <taxon>Pseudomonadati</taxon>
        <taxon>Bacteroidota</taxon>
        <taxon>Sphingobacteriia</taxon>
        <taxon>Sphingobacteriales</taxon>
        <taxon>Sphingobacteriaceae</taxon>
        <taxon>Mucilaginibacter</taxon>
    </lineage>
</organism>
<evidence type="ECO:0000313" key="3">
    <source>
        <dbReference type="Proteomes" id="UP000318733"/>
    </source>
</evidence>
<evidence type="ECO:0000259" key="1">
    <source>
        <dbReference type="Pfam" id="PF08818"/>
    </source>
</evidence>
<dbReference type="AlphaFoldDB" id="A0A556MS33"/>
<dbReference type="EMBL" id="VLPK01000001">
    <property type="protein sequence ID" value="TSJ42723.1"/>
    <property type="molecule type" value="Genomic_DNA"/>
</dbReference>
<name>A0A556MS33_9SPHI</name>
<dbReference type="RefSeq" id="WP_144246294.1">
    <property type="nucleotide sequence ID" value="NZ_VLPK01000001.1"/>
</dbReference>
<dbReference type="InterPro" id="IPR014922">
    <property type="entry name" value="YdhG-like"/>
</dbReference>
<reference evidence="2 3" key="1">
    <citation type="submission" date="2019-07" db="EMBL/GenBank/DDBJ databases">
        <authorList>
            <person name="Huq M.A."/>
        </authorList>
    </citation>
    <scope>NUCLEOTIDE SEQUENCE [LARGE SCALE GENOMIC DNA]</scope>
    <source>
        <strain evidence="2 3">MAH-19</strain>
    </source>
</reference>
<dbReference type="Pfam" id="PF08818">
    <property type="entry name" value="DUF1801"/>
    <property type="match status" value="1"/>
</dbReference>
<proteinExistence type="predicted"/>
<dbReference type="SUPFAM" id="SSF159888">
    <property type="entry name" value="YdhG-like"/>
    <property type="match status" value="1"/>
</dbReference>
<comment type="caution">
    <text evidence="2">The sequence shown here is derived from an EMBL/GenBank/DDBJ whole genome shotgun (WGS) entry which is preliminary data.</text>
</comment>
<keyword evidence="3" id="KW-1185">Reference proteome</keyword>
<dbReference type="Proteomes" id="UP000318733">
    <property type="component" value="Unassembled WGS sequence"/>
</dbReference>
<gene>
    <name evidence="2" type="ORF">FO440_00590</name>
</gene>
<dbReference type="OrthoDB" id="670608at2"/>